<feature type="compositionally biased region" description="Polar residues" evidence="1">
    <location>
        <begin position="584"/>
        <end position="595"/>
    </location>
</feature>
<keyword evidence="3" id="KW-1185">Reference proteome</keyword>
<feature type="compositionally biased region" description="Polar residues" evidence="1">
    <location>
        <begin position="474"/>
        <end position="489"/>
    </location>
</feature>
<reference evidence="2 3" key="1">
    <citation type="submission" date="2024-06" db="EMBL/GenBank/DDBJ databases">
        <title>The Natural Products Discovery Center: Release of the First 8490 Sequenced Strains for Exploring Actinobacteria Biosynthetic Diversity.</title>
        <authorList>
            <person name="Kalkreuter E."/>
            <person name="Kautsar S.A."/>
            <person name="Yang D."/>
            <person name="Bader C.D."/>
            <person name="Teijaro C.N."/>
            <person name="Fluegel L."/>
            <person name="Davis C.M."/>
            <person name="Simpson J.R."/>
            <person name="Lauterbach L."/>
            <person name="Steele A.D."/>
            <person name="Gui C."/>
            <person name="Meng S."/>
            <person name="Li G."/>
            <person name="Viehrig K."/>
            <person name="Ye F."/>
            <person name="Su P."/>
            <person name="Kiefer A.F."/>
            <person name="Nichols A."/>
            <person name="Cepeda A.J."/>
            <person name="Yan W."/>
            <person name="Fan B."/>
            <person name="Jiang Y."/>
            <person name="Adhikari A."/>
            <person name="Zheng C.-J."/>
            <person name="Schuster L."/>
            <person name="Cowan T.M."/>
            <person name="Smanski M.J."/>
            <person name="Chevrette M.G."/>
            <person name="De Carvalho L.P.S."/>
            <person name="Shen B."/>
        </authorList>
    </citation>
    <scope>NUCLEOTIDE SEQUENCE [LARGE SCALE GENOMIC DNA]</scope>
    <source>
        <strain evidence="2 3">NPDC050403</strain>
    </source>
</reference>
<dbReference type="EMBL" id="JBFAKC010000002">
    <property type="protein sequence ID" value="MEV0706704.1"/>
    <property type="molecule type" value="Genomic_DNA"/>
</dbReference>
<feature type="compositionally biased region" description="Polar residues" evidence="1">
    <location>
        <begin position="168"/>
        <end position="180"/>
    </location>
</feature>
<evidence type="ECO:0000256" key="1">
    <source>
        <dbReference type="SAM" id="MobiDB-lite"/>
    </source>
</evidence>
<dbReference type="RefSeq" id="WP_357780121.1">
    <property type="nucleotide sequence ID" value="NZ_JBFAKC010000002.1"/>
</dbReference>
<sequence length="864" mass="92736">MDNATRARQARESLRPLTPDGNYALRVTPPQGGSFRNANYPTALGQPVQVVRIDAAVTASPTTPPAAVTTVTDNTQLATDVTFNQGNQFPLGDWLMVDVVLTTDPTTADLTIDADTRPTLNDLGNLIRRALGLSPRSDPALTPADIHHIGGAIDNARFTGAIEPSWADQHTPSTIPNTGIDTPPVDSDIDTDTAVDTDTDTDTDTDLDAIHNQHAEQTPAGVSHHRGDPTMGDLPHRVPADPNRFTADTHITPDGYARIGDHTLTPEQYGDLLRRSGWDGTTPVRLIGCDAATNGFAQRLAHNLGVDVLAPTQAAWTDSNGSIFSAAAVTNADGTRTPRIPPDGQWQTHHPNGTSTSAGPESHPSGTTTPKSIDSASAVDRARRVPSRSDSPARNSSPQQSAEWNPPTNDDGSPLPAVPMSVPPGTRVADLNGTPQMRPNSRMVVADTNGTPIGTFYTDANGNITHADLMSQNSGHTRQIGSVGSNPNISRPEPGVTYRVTDQVGGGVQTYRAVGRPESETPHAEPDASPNREDVPHNVSSTESAPADRFDAFHEGPIPPAVGWDPPGNEDGEYRVAEPITGYDTDTQGPFSLTQPREPHTRYDVYDTDGNWHGSFYTDADGRFSHIQTWSGNQDHGFNPELGTGATWDAAMEVPSPNTTFAVGPRHLEHHGLDPRQPRQLFRTDEHGDTVAATGIPTYAPPGTRAEDHFGPRRGLGGPTDLQTDVGNIAGGGRDRHGTYLPGEHDASLHPNQPPELYRFAGGHLIPYEAGGPGERINHVPQWAYENSGWKRDGRPTVDSWRRMESNQAALGRSSDADVVRVDVFSERVTPDVVTPDKLHARYLVRPAGNTDGELEVRSFDNVP</sequence>
<feature type="region of interest" description="Disordered" evidence="1">
    <location>
        <begin position="513"/>
        <end position="551"/>
    </location>
</feature>
<accession>A0ABV3FMQ0</accession>
<feature type="region of interest" description="Disordered" evidence="1">
    <location>
        <begin position="1"/>
        <end position="23"/>
    </location>
</feature>
<feature type="compositionally biased region" description="Polar residues" evidence="1">
    <location>
        <begin position="345"/>
        <end position="375"/>
    </location>
</feature>
<feature type="region of interest" description="Disordered" evidence="1">
    <location>
        <begin position="582"/>
        <end position="602"/>
    </location>
</feature>
<evidence type="ECO:0000313" key="3">
    <source>
        <dbReference type="Proteomes" id="UP001551695"/>
    </source>
</evidence>
<feature type="compositionally biased region" description="Polar residues" evidence="1">
    <location>
        <begin position="388"/>
        <end position="411"/>
    </location>
</feature>
<feature type="compositionally biased region" description="Acidic residues" evidence="1">
    <location>
        <begin position="187"/>
        <end position="207"/>
    </location>
</feature>
<comment type="caution">
    <text evidence="2">The sequence shown here is derived from an EMBL/GenBank/DDBJ whole genome shotgun (WGS) entry which is preliminary data.</text>
</comment>
<name>A0ABV3FMQ0_9NOCA</name>
<evidence type="ECO:0008006" key="4">
    <source>
        <dbReference type="Google" id="ProtNLM"/>
    </source>
</evidence>
<feature type="region of interest" description="Disordered" evidence="1">
    <location>
        <begin position="474"/>
        <end position="494"/>
    </location>
</feature>
<feature type="region of interest" description="Disordered" evidence="1">
    <location>
        <begin position="330"/>
        <end position="446"/>
    </location>
</feature>
<evidence type="ECO:0000313" key="2">
    <source>
        <dbReference type="EMBL" id="MEV0706704.1"/>
    </source>
</evidence>
<organism evidence="2 3">
    <name type="scientific">Nocardia aurea</name>
    <dbReference type="NCBI Taxonomy" id="2144174"/>
    <lineage>
        <taxon>Bacteria</taxon>
        <taxon>Bacillati</taxon>
        <taxon>Actinomycetota</taxon>
        <taxon>Actinomycetes</taxon>
        <taxon>Mycobacteriales</taxon>
        <taxon>Nocardiaceae</taxon>
        <taxon>Nocardia</taxon>
    </lineage>
</organism>
<protein>
    <recommendedName>
        <fullName evidence="4">DUF4237 domain-containing protein</fullName>
    </recommendedName>
</protein>
<feature type="compositionally biased region" description="Basic and acidic residues" evidence="1">
    <location>
        <begin position="515"/>
        <end position="536"/>
    </location>
</feature>
<feature type="region of interest" description="Disordered" evidence="1">
    <location>
        <begin position="166"/>
        <end position="250"/>
    </location>
</feature>
<gene>
    <name evidence="2" type="ORF">AB0I48_03985</name>
</gene>
<dbReference type="Proteomes" id="UP001551695">
    <property type="component" value="Unassembled WGS sequence"/>
</dbReference>
<proteinExistence type="predicted"/>